<dbReference type="Gene3D" id="2.160.20.160">
    <property type="match status" value="2"/>
</dbReference>
<sequence>MSLAFVAGAGAGMASAASATPADPPGCTRSALPGGGVHIVCVQGVPVGTTLNGTDKADIIEVSGGDAVTGHLSGTVNGLGGDDTIVVDRILGNGGGQRIPGVVDGGDGDDKITVTDKADWPVMGHIYGGAGNDTITTGNVTHQASIDGGAGDDVITTGRVFATGVKGGDGNDTLRLAAYDVPGYDKSSSLDGGAGDDVITVGELGGPLHGGPGDDEITVDRFALVNSRLPKAATIDGDAGDDVIRVGAVGATDNVRSTYVNGGAGADLIEVPSVGLGRNAMVSGDDDDDVIQGPGGTSVVVGPYGTVDGGRGDNLCRTDNRAGGTVTNCGAV</sequence>
<feature type="chain" id="PRO_5047185445" evidence="1">
    <location>
        <begin position="20"/>
        <end position="332"/>
    </location>
</feature>
<name>A0ABV9BNQ2_9ACTN</name>
<reference evidence="3" key="1">
    <citation type="journal article" date="2019" name="Int. J. Syst. Evol. Microbiol.">
        <title>The Global Catalogue of Microorganisms (GCM) 10K type strain sequencing project: providing services to taxonomists for standard genome sequencing and annotation.</title>
        <authorList>
            <consortium name="The Broad Institute Genomics Platform"/>
            <consortium name="The Broad Institute Genome Sequencing Center for Infectious Disease"/>
            <person name="Wu L."/>
            <person name="Ma J."/>
        </authorList>
    </citation>
    <scope>NUCLEOTIDE SEQUENCE [LARGE SCALE GENOMIC DNA]</scope>
    <source>
        <strain evidence="3">CECT 8064</strain>
    </source>
</reference>
<keyword evidence="1" id="KW-0732">Signal</keyword>
<evidence type="ECO:0000313" key="3">
    <source>
        <dbReference type="Proteomes" id="UP001595990"/>
    </source>
</evidence>
<dbReference type="InterPro" id="IPR001343">
    <property type="entry name" value="Hemolysn_Ca-bd"/>
</dbReference>
<organism evidence="2 3">
    <name type="scientific">Streptomyces ehimensis</name>
    <dbReference type="NCBI Taxonomy" id="68195"/>
    <lineage>
        <taxon>Bacteria</taxon>
        <taxon>Bacillati</taxon>
        <taxon>Actinomycetota</taxon>
        <taxon>Actinomycetes</taxon>
        <taxon>Kitasatosporales</taxon>
        <taxon>Streptomycetaceae</taxon>
        <taxon>Streptomyces</taxon>
    </lineage>
</organism>
<comment type="caution">
    <text evidence="2">The sequence shown here is derived from an EMBL/GenBank/DDBJ whole genome shotgun (WGS) entry which is preliminary data.</text>
</comment>
<evidence type="ECO:0000256" key="1">
    <source>
        <dbReference type="SAM" id="SignalP"/>
    </source>
</evidence>
<dbReference type="EMBL" id="JBHSFS010000009">
    <property type="protein sequence ID" value="MFC4515345.1"/>
    <property type="molecule type" value="Genomic_DNA"/>
</dbReference>
<dbReference type="RefSeq" id="WP_417923240.1">
    <property type="nucleotide sequence ID" value="NZ_JBHSFS010000009.1"/>
</dbReference>
<proteinExistence type="predicted"/>
<evidence type="ECO:0000313" key="2">
    <source>
        <dbReference type="EMBL" id="MFC4515345.1"/>
    </source>
</evidence>
<dbReference type="InterPro" id="IPR011049">
    <property type="entry name" value="Serralysin-like_metalloprot_C"/>
</dbReference>
<protein>
    <submittedName>
        <fullName evidence="2">Uncharacterized protein</fullName>
    </submittedName>
</protein>
<accession>A0ABV9BNQ2</accession>
<dbReference type="SUPFAM" id="SSF51120">
    <property type="entry name" value="beta-Roll"/>
    <property type="match status" value="1"/>
</dbReference>
<keyword evidence="3" id="KW-1185">Reference proteome</keyword>
<feature type="signal peptide" evidence="1">
    <location>
        <begin position="1"/>
        <end position="19"/>
    </location>
</feature>
<gene>
    <name evidence="2" type="ORF">ACFPEN_20645</name>
</gene>
<dbReference type="PRINTS" id="PR00313">
    <property type="entry name" value="CABNDNGRPT"/>
</dbReference>
<dbReference type="Pfam" id="PF00353">
    <property type="entry name" value="HemolysinCabind"/>
    <property type="match status" value="5"/>
</dbReference>
<dbReference type="Proteomes" id="UP001595990">
    <property type="component" value="Unassembled WGS sequence"/>
</dbReference>